<dbReference type="Proteomes" id="UP000814033">
    <property type="component" value="Unassembled WGS sequence"/>
</dbReference>
<accession>A0ACB8RBY0</accession>
<evidence type="ECO:0000313" key="1">
    <source>
        <dbReference type="EMBL" id="KAI0041166.1"/>
    </source>
</evidence>
<name>A0ACB8RBY0_9AGAM</name>
<organism evidence="1 2">
    <name type="scientific">Auriscalpium vulgare</name>
    <dbReference type="NCBI Taxonomy" id="40419"/>
    <lineage>
        <taxon>Eukaryota</taxon>
        <taxon>Fungi</taxon>
        <taxon>Dikarya</taxon>
        <taxon>Basidiomycota</taxon>
        <taxon>Agaricomycotina</taxon>
        <taxon>Agaricomycetes</taxon>
        <taxon>Russulales</taxon>
        <taxon>Auriscalpiaceae</taxon>
        <taxon>Auriscalpium</taxon>
    </lineage>
</organism>
<sequence length="257" mass="28291">MLAAQASLEIIELSDSTQAAQSSNDRSEPRRMKDEAAKLRADAARLKQENARKGKGRMLAAQASLEIIELLDSTQSSAAQSSNDRSELRRMKDEAAKLRADVARLKQENARIQDLLENEHLRSQKKLQTANVPVALLEDVVLCEICTAKMWTPFLMPDCGHTFCETCIDDWFTTIRTKHLATNPHLSEQILLTLPPAERPAYTCPACRTAVRTFPVECFTLKSVVRIVADAVGESSPPKSAPGVKQGGIWGGFFGAN</sequence>
<reference evidence="1" key="2">
    <citation type="journal article" date="2022" name="New Phytol.">
        <title>Evolutionary transition to the ectomycorrhizal habit in the genomes of a hyperdiverse lineage of mushroom-forming fungi.</title>
        <authorList>
            <person name="Looney B."/>
            <person name="Miyauchi S."/>
            <person name="Morin E."/>
            <person name="Drula E."/>
            <person name="Courty P.E."/>
            <person name="Kohler A."/>
            <person name="Kuo A."/>
            <person name="LaButti K."/>
            <person name="Pangilinan J."/>
            <person name="Lipzen A."/>
            <person name="Riley R."/>
            <person name="Andreopoulos W."/>
            <person name="He G."/>
            <person name="Johnson J."/>
            <person name="Nolan M."/>
            <person name="Tritt A."/>
            <person name="Barry K.W."/>
            <person name="Grigoriev I.V."/>
            <person name="Nagy L.G."/>
            <person name="Hibbett D."/>
            <person name="Henrissat B."/>
            <person name="Matheny P.B."/>
            <person name="Labbe J."/>
            <person name="Martin F.M."/>
        </authorList>
    </citation>
    <scope>NUCLEOTIDE SEQUENCE</scope>
    <source>
        <strain evidence="1">FP105234-sp</strain>
    </source>
</reference>
<gene>
    <name evidence="1" type="ORF">FA95DRAFT_1565669</name>
</gene>
<keyword evidence="2" id="KW-1185">Reference proteome</keyword>
<reference evidence="1" key="1">
    <citation type="submission" date="2021-02" db="EMBL/GenBank/DDBJ databases">
        <authorList>
            <consortium name="DOE Joint Genome Institute"/>
            <person name="Ahrendt S."/>
            <person name="Looney B.P."/>
            <person name="Miyauchi S."/>
            <person name="Morin E."/>
            <person name="Drula E."/>
            <person name="Courty P.E."/>
            <person name="Chicoki N."/>
            <person name="Fauchery L."/>
            <person name="Kohler A."/>
            <person name="Kuo A."/>
            <person name="Labutti K."/>
            <person name="Pangilinan J."/>
            <person name="Lipzen A."/>
            <person name="Riley R."/>
            <person name="Andreopoulos W."/>
            <person name="He G."/>
            <person name="Johnson J."/>
            <person name="Barry K.W."/>
            <person name="Grigoriev I.V."/>
            <person name="Nagy L."/>
            <person name="Hibbett D."/>
            <person name="Henrissat B."/>
            <person name="Matheny P.B."/>
            <person name="Labbe J."/>
            <person name="Martin F."/>
        </authorList>
    </citation>
    <scope>NUCLEOTIDE SEQUENCE</scope>
    <source>
        <strain evidence="1">FP105234-sp</strain>
    </source>
</reference>
<comment type="caution">
    <text evidence="1">The sequence shown here is derived from an EMBL/GenBank/DDBJ whole genome shotgun (WGS) entry which is preliminary data.</text>
</comment>
<dbReference type="EMBL" id="MU276140">
    <property type="protein sequence ID" value="KAI0041166.1"/>
    <property type="molecule type" value="Genomic_DNA"/>
</dbReference>
<proteinExistence type="predicted"/>
<protein>
    <submittedName>
        <fullName evidence="1">Uncharacterized protein</fullName>
    </submittedName>
</protein>
<evidence type="ECO:0000313" key="2">
    <source>
        <dbReference type="Proteomes" id="UP000814033"/>
    </source>
</evidence>